<evidence type="ECO:0000313" key="1">
    <source>
        <dbReference type="EMBL" id="KAJ1117967.1"/>
    </source>
</evidence>
<reference evidence="1" key="1">
    <citation type="journal article" date="2022" name="bioRxiv">
        <title>Sequencing and chromosome-scale assembly of the giantPleurodeles waltlgenome.</title>
        <authorList>
            <person name="Brown T."/>
            <person name="Elewa A."/>
            <person name="Iarovenko S."/>
            <person name="Subramanian E."/>
            <person name="Araus A.J."/>
            <person name="Petzold A."/>
            <person name="Susuki M."/>
            <person name="Suzuki K.-i.T."/>
            <person name="Hayashi T."/>
            <person name="Toyoda A."/>
            <person name="Oliveira C."/>
            <person name="Osipova E."/>
            <person name="Leigh N.D."/>
            <person name="Simon A."/>
            <person name="Yun M.H."/>
        </authorList>
    </citation>
    <scope>NUCLEOTIDE SEQUENCE</scope>
    <source>
        <strain evidence="1">20211129_DDA</strain>
        <tissue evidence="1">Liver</tissue>
    </source>
</reference>
<protein>
    <submittedName>
        <fullName evidence="1">Uncharacterized protein</fullName>
    </submittedName>
</protein>
<gene>
    <name evidence="1" type="ORF">NDU88_006162</name>
</gene>
<dbReference type="Proteomes" id="UP001066276">
    <property type="component" value="Chromosome 8"/>
</dbReference>
<sequence>MRRQISTLHKQLHALDGDRAEYALLRTKQRYYTRGDRAGRLLAHRLRVQVVERRVAELQLPDGTWTDREDHIIAQFEQFFTDLYAEKGLDGGGGVERYLASVPLPRLPLTDGEALDGDINIVEVLAAIQRLLAGKAPRADGFSAEFYKSSSSVLALVLV</sequence>
<evidence type="ECO:0000313" key="2">
    <source>
        <dbReference type="Proteomes" id="UP001066276"/>
    </source>
</evidence>
<comment type="caution">
    <text evidence="1">The sequence shown here is derived from an EMBL/GenBank/DDBJ whole genome shotgun (WGS) entry which is preliminary data.</text>
</comment>
<name>A0AAV7NS98_PLEWA</name>
<proteinExistence type="predicted"/>
<accession>A0AAV7NS98</accession>
<keyword evidence="2" id="KW-1185">Reference proteome</keyword>
<dbReference type="AlphaFoldDB" id="A0AAV7NS98"/>
<dbReference type="EMBL" id="JANPWB010000012">
    <property type="protein sequence ID" value="KAJ1117967.1"/>
    <property type="molecule type" value="Genomic_DNA"/>
</dbReference>
<organism evidence="1 2">
    <name type="scientific">Pleurodeles waltl</name>
    <name type="common">Iberian ribbed newt</name>
    <dbReference type="NCBI Taxonomy" id="8319"/>
    <lineage>
        <taxon>Eukaryota</taxon>
        <taxon>Metazoa</taxon>
        <taxon>Chordata</taxon>
        <taxon>Craniata</taxon>
        <taxon>Vertebrata</taxon>
        <taxon>Euteleostomi</taxon>
        <taxon>Amphibia</taxon>
        <taxon>Batrachia</taxon>
        <taxon>Caudata</taxon>
        <taxon>Salamandroidea</taxon>
        <taxon>Salamandridae</taxon>
        <taxon>Pleurodelinae</taxon>
        <taxon>Pleurodeles</taxon>
    </lineage>
</organism>